<dbReference type="Gene3D" id="3.10.620.30">
    <property type="match status" value="1"/>
</dbReference>
<dbReference type="KEGG" id="chy:CHY_2516"/>
<dbReference type="Proteomes" id="UP000002706">
    <property type="component" value="Chromosome"/>
</dbReference>
<keyword evidence="3" id="KW-1185">Reference proteome</keyword>
<dbReference type="STRING" id="246194.CHY_2516"/>
<dbReference type="InParanoid" id="Q3A975"/>
<dbReference type="eggNOG" id="COG1305">
    <property type="taxonomic scope" value="Bacteria"/>
</dbReference>
<protein>
    <submittedName>
        <fullName evidence="2">Transglutaminase family protein</fullName>
    </submittedName>
</protein>
<dbReference type="HOGENOM" id="CLU_1308262_0_0_9"/>
<evidence type="ECO:0000313" key="3">
    <source>
        <dbReference type="Proteomes" id="UP000002706"/>
    </source>
</evidence>
<dbReference type="SMART" id="SM00460">
    <property type="entry name" value="TGc"/>
    <property type="match status" value="1"/>
</dbReference>
<dbReference type="InterPro" id="IPR038765">
    <property type="entry name" value="Papain-like_cys_pep_sf"/>
</dbReference>
<accession>Q3A975</accession>
<feature type="domain" description="Transglutaminase-like" evidence="1">
    <location>
        <begin position="107"/>
        <end position="162"/>
    </location>
</feature>
<dbReference type="InterPro" id="IPR002931">
    <property type="entry name" value="Transglutaminase-like"/>
</dbReference>
<organism evidence="2 3">
    <name type="scientific">Carboxydothermus hydrogenoformans (strain ATCC BAA-161 / DSM 6008 / Z-2901)</name>
    <dbReference type="NCBI Taxonomy" id="246194"/>
    <lineage>
        <taxon>Bacteria</taxon>
        <taxon>Bacillati</taxon>
        <taxon>Bacillota</taxon>
        <taxon>Clostridia</taxon>
        <taxon>Thermoanaerobacterales</taxon>
        <taxon>Thermoanaerobacteraceae</taxon>
        <taxon>Carboxydothermus</taxon>
    </lineage>
</organism>
<dbReference type="AlphaFoldDB" id="Q3A975"/>
<gene>
    <name evidence="2" type="ordered locus">CHY_2516</name>
</gene>
<sequence length="210" mass="23587">MADGEIKLYFNHGSGIYYLGFNKNGMSGVKVIKFAVYGIKDKSYIMLSGLVNSDDPLIIDTANKITSGLSDLKDKVKALHDFVVNTVEYNSDEDNLTMENEKNSVQVLLTKKGVCRHYSYLFAALARAVGIPTRTVVGIAGGGHEWNEVYIDGQWLALDTTWDDQSQGVIYDYYLKPDLLYHYKIPEPYVYIFGETYGGFAVKYLEGLDK</sequence>
<evidence type="ECO:0000259" key="1">
    <source>
        <dbReference type="SMART" id="SM00460"/>
    </source>
</evidence>
<name>Q3A975_CARHZ</name>
<dbReference type="PANTHER" id="PTHR33490">
    <property type="entry name" value="BLR5614 PROTEIN-RELATED"/>
    <property type="match status" value="1"/>
</dbReference>
<evidence type="ECO:0000313" key="2">
    <source>
        <dbReference type="EMBL" id="ABB14528.1"/>
    </source>
</evidence>
<dbReference type="EMBL" id="CP000141">
    <property type="protein sequence ID" value="ABB14528.1"/>
    <property type="molecule type" value="Genomic_DNA"/>
</dbReference>
<dbReference type="RefSeq" id="WP_011345382.1">
    <property type="nucleotide sequence ID" value="NC_007503.1"/>
</dbReference>
<proteinExistence type="predicted"/>
<reference evidence="2 3" key="1">
    <citation type="journal article" date="2005" name="PLoS Genet.">
        <title>Life in hot carbon monoxide: the complete genome sequence of Carboxydothermus hydrogenoformans Z-2901.</title>
        <authorList>
            <person name="Wu M."/>
            <person name="Ren Q."/>
            <person name="Durkin A.S."/>
            <person name="Daugherty S.C."/>
            <person name="Brinkac L.M."/>
            <person name="Dodson R.J."/>
            <person name="Madupu R."/>
            <person name="Sullivan S.A."/>
            <person name="Kolonay J.F."/>
            <person name="Haft D.H."/>
            <person name="Nelson W.C."/>
            <person name="Tallon L.J."/>
            <person name="Jones K.M."/>
            <person name="Ulrich L.E."/>
            <person name="Gonzalez J.M."/>
            <person name="Zhulin I.B."/>
            <person name="Robb F.T."/>
            <person name="Eisen J.A."/>
        </authorList>
    </citation>
    <scope>NUCLEOTIDE SEQUENCE [LARGE SCALE GENOMIC DNA]</scope>
    <source>
        <strain evidence="3">ATCC BAA-161 / DSM 6008 / Z-2901</strain>
    </source>
</reference>
<dbReference type="SUPFAM" id="SSF54001">
    <property type="entry name" value="Cysteine proteinases"/>
    <property type="match status" value="1"/>
</dbReference>
<dbReference type="Pfam" id="PF01841">
    <property type="entry name" value="Transglut_core"/>
    <property type="match status" value="1"/>
</dbReference>